<dbReference type="SUPFAM" id="SSF56399">
    <property type="entry name" value="ADP-ribosylation"/>
    <property type="match status" value="1"/>
</dbReference>
<accession>A0A9Q0IIW4</accession>
<gene>
    <name evidence="1" type="ORF">NHX12_031412</name>
</gene>
<dbReference type="OrthoDB" id="425894at2759"/>
<name>A0A9Q0IIW4_9TELE</name>
<reference evidence="1" key="1">
    <citation type="submission" date="2022-07" db="EMBL/GenBank/DDBJ databases">
        <title>Chromosome-level genome of Muraenolepis orangiensis.</title>
        <authorList>
            <person name="Kim J."/>
        </authorList>
    </citation>
    <scope>NUCLEOTIDE SEQUENCE</scope>
    <source>
        <strain evidence="1">KU_S4_2022</strain>
        <tissue evidence="1">Muscle</tissue>
    </source>
</reference>
<dbReference type="Proteomes" id="UP001148018">
    <property type="component" value="Unassembled WGS sequence"/>
</dbReference>
<evidence type="ECO:0000313" key="1">
    <source>
        <dbReference type="EMBL" id="KAJ3600429.1"/>
    </source>
</evidence>
<comment type="caution">
    <text evidence="1">The sequence shown here is derived from an EMBL/GenBank/DDBJ whole genome shotgun (WGS) entry which is preliminary data.</text>
</comment>
<dbReference type="EMBL" id="JANIIK010000047">
    <property type="protein sequence ID" value="KAJ3600429.1"/>
    <property type="molecule type" value="Genomic_DNA"/>
</dbReference>
<organism evidence="1 2">
    <name type="scientific">Muraenolepis orangiensis</name>
    <name type="common">Patagonian moray cod</name>
    <dbReference type="NCBI Taxonomy" id="630683"/>
    <lineage>
        <taxon>Eukaryota</taxon>
        <taxon>Metazoa</taxon>
        <taxon>Chordata</taxon>
        <taxon>Craniata</taxon>
        <taxon>Vertebrata</taxon>
        <taxon>Euteleostomi</taxon>
        <taxon>Actinopterygii</taxon>
        <taxon>Neopterygii</taxon>
        <taxon>Teleostei</taxon>
        <taxon>Neoteleostei</taxon>
        <taxon>Acanthomorphata</taxon>
        <taxon>Zeiogadaria</taxon>
        <taxon>Gadariae</taxon>
        <taxon>Gadiformes</taxon>
        <taxon>Muraenolepidoidei</taxon>
        <taxon>Muraenolepididae</taxon>
        <taxon>Muraenolepis</taxon>
    </lineage>
</organism>
<sequence>MSQQPALYYWKDDRENEILNGDKRMCQGQPQSGQSYTMYHGTTRANADVIIMPSTGPLERSVDGILGRGVYLSRNVNTASRYPIDLPDAQRVVLVVEVTVGKVIAINCKGHPRQENWHDARYGEVFDTAWCPPDLNDNKEEICVWDHNSITVFRRIDPTPRAP</sequence>
<dbReference type="Gene3D" id="3.90.175.10">
    <property type="entry name" value="Diphtheria Toxin, domain 1"/>
    <property type="match status" value="1"/>
</dbReference>
<dbReference type="PANTHER" id="PTHR36542:SF2">
    <property type="entry name" value="GIG2-LIKE PROTEIN DRED-RELATED"/>
    <property type="match status" value="1"/>
</dbReference>
<keyword evidence="2" id="KW-1185">Reference proteome</keyword>
<dbReference type="PANTHER" id="PTHR36542">
    <property type="entry name" value="GIG2-LIKE PROTEIN DRED-RELATED"/>
    <property type="match status" value="1"/>
</dbReference>
<dbReference type="AlphaFoldDB" id="A0A9Q0IIW4"/>
<protein>
    <recommendedName>
        <fullName evidence="3">PARP catalytic domain-containing protein</fullName>
    </recommendedName>
</protein>
<evidence type="ECO:0000313" key="2">
    <source>
        <dbReference type="Proteomes" id="UP001148018"/>
    </source>
</evidence>
<proteinExistence type="predicted"/>
<dbReference type="GO" id="GO:0005737">
    <property type="term" value="C:cytoplasm"/>
    <property type="evidence" value="ECO:0007669"/>
    <property type="project" value="TreeGrafter"/>
</dbReference>
<evidence type="ECO:0008006" key="3">
    <source>
        <dbReference type="Google" id="ProtNLM"/>
    </source>
</evidence>